<comment type="similarity">
    <text evidence="7">Belongs to the adenoviridae terminal protein family.</text>
</comment>
<keyword evidence="2 7" id="KW-1048">Host nucleus</keyword>
<evidence type="ECO:0000256" key="3">
    <source>
        <dbReference type="ARBA" id="ARBA00022705"/>
    </source>
</evidence>
<keyword evidence="1 7" id="KW-0597">Phosphoprotein</keyword>
<feature type="chain" id="PRO_5023508224" description="Preterminal protein" evidence="7">
    <location>
        <begin position="1"/>
        <end position="609"/>
    </location>
</feature>
<feature type="site" description="Cleavage; by adenovirus protease" evidence="7">
    <location>
        <begin position="306"/>
        <end position="307"/>
    </location>
</feature>
<protein>
    <recommendedName>
        <fullName evidence="7">Preterminal protein</fullName>
        <shortName evidence="7">pTP</shortName>
    </recommendedName>
    <alternativeName>
        <fullName evidence="7">Bellett protein</fullName>
    </alternativeName>
    <alternativeName>
        <fullName evidence="7">Precursor terminal protein</fullName>
    </alternativeName>
    <component>
        <recommendedName>
            <fullName evidence="7">Intermediate terminal protein</fullName>
            <shortName evidence="7">iTP</shortName>
        </recommendedName>
    </component>
    <component>
        <recommendedName>
            <fullName evidence="7">Terminal protein</fullName>
            <shortName evidence="7">TP</shortName>
        </recommendedName>
    </component>
</protein>
<comment type="PTM">
    <text evidence="7">Preterminal protein is used to replicate viral genome, upon genomic encapsidation it is processed first into iTP and finally into TP by adenovirus protease.</text>
</comment>
<feature type="site" description="Cleavage; by adenovirus protease" evidence="7">
    <location>
        <begin position="175"/>
        <end position="176"/>
    </location>
</feature>
<dbReference type="Pfam" id="PF02459">
    <property type="entry name" value="Adeno_terminal"/>
    <property type="match status" value="1"/>
</dbReference>
<accession>A0A3G9EY19</accession>
<dbReference type="GO" id="GO:0044204">
    <property type="term" value="C:host cell nuclear matrix"/>
    <property type="evidence" value="ECO:0007669"/>
    <property type="project" value="UniProtKB-SubCell"/>
</dbReference>
<gene>
    <name evidence="7" type="primary">PTP</name>
</gene>
<dbReference type="GO" id="GO:0039687">
    <property type="term" value="P:viral DNA strand displacement replication"/>
    <property type="evidence" value="ECO:0007669"/>
    <property type="project" value="UniProtKB-UniRule"/>
</dbReference>
<keyword evidence="4 7" id="KW-1194">Viral DNA replication</keyword>
<evidence type="ECO:0000256" key="5">
    <source>
        <dbReference type="ARBA" id="ARBA00023124"/>
    </source>
</evidence>
<reference evidence="10" key="1">
    <citation type="submission" date="2018-05" db="EMBL/GenBank/DDBJ databases">
        <title>Isolation of two bat adenoviruses from Japanese wild bats.</title>
        <authorList>
            <person name="Kobayashi T."/>
            <person name="Murakami S."/>
            <person name="Horimoto T."/>
        </authorList>
    </citation>
    <scope>NUCLEOTIDE SEQUENCE [LARGE SCALE GENOMIC DNA]</scope>
    <source>
        <strain evidence="10">Mm32</strain>
    </source>
</reference>
<dbReference type="GO" id="GO:0003690">
    <property type="term" value="F:double-stranded DNA binding"/>
    <property type="evidence" value="ECO:0007669"/>
    <property type="project" value="UniProtKB-UniRule"/>
</dbReference>
<sequence length="609" mass="69750">MALSTLDCARLTGQTQYTIEVFRPIRNIFNRVRNYTRASTTAVGVAWMSKYVYQYHRIMLMNLSPREPATEGWPLFLYPPPHLLVGYQYLVRTCNDYVFDTRAYSRLKYTEIHLPLQQKLNWTVMANCSYTINTGAYHRFIDLENFEETLAQVQQAILAERVVADLAMLRPLRGFGTTRMGGESVPVEGLLQDHYKNLAQCQGQAWGLADRVRVQRAGAKDLAILTTIRKLKTAFFNFLVTPRNPHTVLSLPCDCMWLDAFVEKFSDPGLAEFQTIRALPSQTVTKSIISALSLPRPAPCTPLSGGAFELRPRENGRAVTEEMRRRRGEVIERFVDRLPGRRRRRRAPPPAAEEISDVEMEEPPAPSPSPSPPARSFEEEVRDTIVEVIRLLQEELTVSARNEQFFNFAVDFYEVMQRLEMLGNINELTIRRWVMYFFVAEHIATTLNYLHHNLRLYPPCSRWVDLELAQVVMRARDAEGQVVYSRVWNEMGENAFTQVMERVSGDLSATVERAGMGELEEDEIEQFMADIAYHDNSGDVGEILRQVAVNDTEIDSMELSFRFKMTGPVVFSQNNQIQTINRRVVALASQLKSQHRPLPAPHSRVQLPP</sequence>
<feature type="compositionally biased region" description="Pro residues" evidence="8">
    <location>
        <begin position="363"/>
        <end position="373"/>
    </location>
</feature>
<feature type="chain" id="PRO_5023508226" description="Terminal protein" evidence="7">
    <location>
        <begin position="307"/>
        <end position="609"/>
    </location>
</feature>
<dbReference type="GO" id="GO:0006260">
    <property type="term" value="P:DNA replication"/>
    <property type="evidence" value="ECO:0007669"/>
    <property type="project" value="UniProtKB-KW"/>
</dbReference>
<feature type="chain" id="PRO_5023508225" description="Intermediate terminal protein" evidence="7">
    <location>
        <begin position="176"/>
        <end position="609"/>
    </location>
</feature>
<proteinExistence type="inferred from homology"/>
<name>A0A3G9EY19_9ADEN</name>
<comment type="subcellular location">
    <subcellularLocation>
        <location evidence="7">Host nucleus matrix</location>
    </subcellularLocation>
</comment>
<feature type="modified residue" description="O-(5'-phospho-DNA)-serine" evidence="7">
    <location>
        <position position="537"/>
    </location>
</feature>
<comment type="function">
    <text evidence="7">Protein covalently bound to the viral DNA that acts as a primer for viral genomic replication by DNA strand displacement. Assembles on the viral origin of replication in an initiation complex with viral polymerase, DBP, host NFIA and host POU2F1/OCT1. During initiation, the polymerase covalently couples the first dCTP with Ser-580 of pTP. The terminal protein stimulates the template activity over 20 fold compared to protein-free templates. Neo-synthesized viral genomes are linked to two preterminal proteins, one for each 5' end. These new genomes are encapsidated in the nucleus, and during capsid maturation by viral protease, preterminal protein is first cleaved into intermediary (iTP), then into mature TP. May play a role in host nuclear matrix localization of genomic DNA.</text>
</comment>
<keyword evidence="3 7" id="KW-0235">DNA replication</keyword>
<evidence type="ECO:0000256" key="6">
    <source>
        <dbReference type="ARBA" id="ARBA00023125"/>
    </source>
</evidence>
<evidence type="ECO:0000256" key="8">
    <source>
        <dbReference type="SAM" id="MobiDB-lite"/>
    </source>
</evidence>
<comment type="subunit">
    <text evidence="7">Heterodimer with the polymerase; this heterodimer binds to bp 9 to 18 of the genome. Interacts with host POU2F1; POU2F1 binds to the auxiliary sequences in the inverted terminal repeats and tethers the pTP-POL heterodimer to the origin DNA thereby participating in the assembly of the pre-initiation complex (POL-TP-DBP-NFIA-POU2F1).</text>
</comment>
<feature type="site" description="Priming of strand displacement replication by covalently linking the first nucleotide of the new DNA chain" evidence="7">
    <location>
        <position position="537"/>
    </location>
</feature>
<dbReference type="InterPro" id="IPR003391">
    <property type="entry name" value="Adeno_preterminal"/>
</dbReference>
<evidence type="ECO:0000256" key="4">
    <source>
        <dbReference type="ARBA" id="ARBA00023109"/>
    </source>
</evidence>
<dbReference type="EMBL" id="LC385828">
    <property type="protein sequence ID" value="BBE29335.1"/>
    <property type="molecule type" value="Genomic_DNA"/>
</dbReference>
<dbReference type="Proteomes" id="UP000316138">
    <property type="component" value="Segment"/>
</dbReference>
<keyword evidence="5 7" id="KW-0190">Covalent protein-DNA linkage</keyword>
<feature type="region of interest" description="Disordered" evidence="8">
    <location>
        <begin position="342"/>
        <end position="377"/>
    </location>
</feature>
<dbReference type="HAMAP" id="MF_04061">
    <property type="entry name" value="ADV_TERM"/>
    <property type="match status" value="1"/>
</dbReference>
<evidence type="ECO:0000256" key="7">
    <source>
        <dbReference type="HAMAP-Rule" id="MF_04061"/>
    </source>
</evidence>
<evidence type="ECO:0000256" key="1">
    <source>
        <dbReference type="ARBA" id="ARBA00022553"/>
    </source>
</evidence>
<evidence type="ECO:0000256" key="2">
    <source>
        <dbReference type="ARBA" id="ARBA00022562"/>
    </source>
</evidence>
<keyword evidence="6 7" id="KW-0238">DNA-binding</keyword>
<evidence type="ECO:0000313" key="9">
    <source>
        <dbReference type="EMBL" id="BBE29335.1"/>
    </source>
</evidence>
<organism evidence="9 10">
    <name type="scientific">Bat mastadenovirus A</name>
    <dbReference type="NCBI Taxonomy" id="1146877"/>
    <lineage>
        <taxon>Viruses</taxon>
        <taxon>Varidnaviria</taxon>
        <taxon>Bamfordvirae</taxon>
        <taxon>Preplasmiviricota</taxon>
        <taxon>Polisuviricotina</taxon>
        <taxon>Pharingeaviricetes</taxon>
        <taxon>Rowavirales</taxon>
        <taxon>Adenoviridae</taxon>
        <taxon>Mastadenovirus</taxon>
        <taxon>Mastadenovirus musauriti</taxon>
    </lineage>
</organism>
<feature type="short sequence motif" description="Nuclear localization signal" evidence="7">
    <location>
        <begin position="337"/>
        <end position="346"/>
    </location>
</feature>
<evidence type="ECO:0000313" key="10">
    <source>
        <dbReference type="Proteomes" id="UP000316138"/>
    </source>
</evidence>
<dbReference type="GO" id="GO:0003697">
    <property type="term" value="F:single-stranded DNA binding"/>
    <property type="evidence" value="ECO:0007669"/>
    <property type="project" value="UniProtKB-UniRule"/>
</dbReference>